<dbReference type="EMBL" id="VORX01000003">
    <property type="protein sequence ID" value="TXE08637.1"/>
    <property type="molecule type" value="Genomic_DNA"/>
</dbReference>
<name>A0A5C7AJW5_9FLAO</name>
<evidence type="ECO:0000313" key="1">
    <source>
        <dbReference type="EMBL" id="TXE08637.1"/>
    </source>
</evidence>
<evidence type="ECO:0000313" key="2">
    <source>
        <dbReference type="Proteomes" id="UP000321734"/>
    </source>
</evidence>
<organism evidence="1 2">
    <name type="scientific">Gelidibacter salicanalis</name>
    <dbReference type="NCBI Taxonomy" id="291193"/>
    <lineage>
        <taxon>Bacteria</taxon>
        <taxon>Pseudomonadati</taxon>
        <taxon>Bacteroidota</taxon>
        <taxon>Flavobacteriia</taxon>
        <taxon>Flavobacteriales</taxon>
        <taxon>Flavobacteriaceae</taxon>
        <taxon>Gelidibacter</taxon>
    </lineage>
</organism>
<protein>
    <recommendedName>
        <fullName evidence="3">Lipoprotein</fullName>
    </recommendedName>
</protein>
<keyword evidence="2" id="KW-1185">Reference proteome</keyword>
<sequence>MKTNTLLIIFGILMFSACGTKPNKSAAKLTQEIDTYVSEINANSNLKQEITEGALTDMEGFKDIGTFKYTVYFDAPSNTLHKIKNVETTAQVVTEIYYFKDGDVVLMDVNSGGATTKFYVHKNKVISGVTSDAPNQKLLLEKANRFQKAFLSEH</sequence>
<dbReference type="Proteomes" id="UP000321734">
    <property type="component" value="Unassembled WGS sequence"/>
</dbReference>
<reference evidence="1 2" key="1">
    <citation type="submission" date="2019-08" db="EMBL/GenBank/DDBJ databases">
        <title>Genome sequence of Gelidibacter salicanalis IC162T.</title>
        <authorList>
            <person name="Bowman J.P."/>
        </authorList>
    </citation>
    <scope>NUCLEOTIDE SEQUENCE [LARGE SCALE GENOMIC DNA]</scope>
    <source>
        <strain evidence="1 2">IC162</strain>
    </source>
</reference>
<evidence type="ECO:0008006" key="3">
    <source>
        <dbReference type="Google" id="ProtNLM"/>
    </source>
</evidence>
<proteinExistence type="predicted"/>
<comment type="caution">
    <text evidence="1">The sequence shown here is derived from an EMBL/GenBank/DDBJ whole genome shotgun (WGS) entry which is preliminary data.</text>
</comment>
<dbReference type="PROSITE" id="PS51257">
    <property type="entry name" value="PROKAR_LIPOPROTEIN"/>
    <property type="match status" value="1"/>
</dbReference>
<accession>A0A5C7AJW5</accession>
<dbReference type="RefSeq" id="WP_146892773.1">
    <property type="nucleotide sequence ID" value="NZ_VORX01000003.1"/>
</dbReference>
<dbReference type="OrthoDB" id="1452903at2"/>
<dbReference type="AlphaFoldDB" id="A0A5C7AJW5"/>
<gene>
    <name evidence="1" type="ORF">ES711_09060</name>
</gene>